<sequence>MATALSSNPLCNPRLRSRNAIDVQNVHPCSTQVRSVSSWLPQVLQDFSIWGGTGTVLKALHGPDGTIPYWACFAIMNAMLRTALVPLVVYSAKMSSRFAKVAPEIQFIVTLFQNDLKKMRAEGKSLYEQRFLFLQNLQTIQGVYRLHNINPLMVFISPLIQIPFFYYAATDLRKIVNGADPELAQELTESSFYWVPDLIDPDPWFGLPIAAGVMLYANVEVAVGKRSLSGPTASKSDFAGLLKDGFQTLAVFMPCLSAQSPAGLQIYLVSSFTFTMFQSAALRNDTIRGMIGLPVMGSAPTEPKYAKEFMEFKKLEQKAREIRGDGPVLGRNVLAVGFETSFPGTARPSTIETHGLLPPDIEPAKLPGKPKLDMKSAQEAWGGQFIHGISAPVEQLEAQLAEEAKEQQSKEIAEQKMEEEKKNYMLQASDDVMEAANKGVIMAPKELLSDTKPSDNKGPSKIKPKQIKKSPKGGKRNRRKS</sequence>
<comment type="subcellular location">
    <subcellularLocation>
        <location evidence="1 5">Membrane</location>
        <topology evidence="1 5">Multi-pass membrane protein</topology>
    </subcellularLocation>
</comment>
<name>A0AAD2FHY5_9STRA</name>
<dbReference type="GO" id="GO:0032979">
    <property type="term" value="P:protein insertion into mitochondrial inner membrane from matrix"/>
    <property type="evidence" value="ECO:0007669"/>
    <property type="project" value="TreeGrafter"/>
</dbReference>
<feature type="coiled-coil region" evidence="6">
    <location>
        <begin position="393"/>
        <end position="423"/>
    </location>
</feature>
<dbReference type="PANTHER" id="PTHR12428:SF65">
    <property type="entry name" value="CYTOCHROME C OXIDASE ASSEMBLY PROTEIN COX18, MITOCHONDRIAL"/>
    <property type="match status" value="1"/>
</dbReference>
<feature type="compositionally biased region" description="Basic residues" evidence="7">
    <location>
        <begin position="460"/>
        <end position="481"/>
    </location>
</feature>
<proteinExistence type="inferred from homology"/>
<evidence type="ECO:0000256" key="7">
    <source>
        <dbReference type="SAM" id="MobiDB-lite"/>
    </source>
</evidence>
<evidence type="ECO:0000256" key="5">
    <source>
        <dbReference type="RuleBase" id="RU003945"/>
    </source>
</evidence>
<evidence type="ECO:0000256" key="8">
    <source>
        <dbReference type="SAM" id="Phobius"/>
    </source>
</evidence>
<dbReference type="InterPro" id="IPR001708">
    <property type="entry name" value="YidC/ALB3/OXA1/COX18"/>
</dbReference>
<keyword evidence="4 8" id="KW-0472">Membrane</keyword>
<feature type="domain" description="Membrane insertase YidC/Oxa/ALB C-terminal" evidence="9">
    <location>
        <begin position="138"/>
        <end position="282"/>
    </location>
</feature>
<dbReference type="Proteomes" id="UP001295423">
    <property type="component" value="Unassembled WGS sequence"/>
</dbReference>
<dbReference type="CDD" id="cd20069">
    <property type="entry name" value="5TM_Oxa1-like"/>
    <property type="match status" value="1"/>
</dbReference>
<comment type="caution">
    <text evidence="10">The sequence shown here is derived from an EMBL/GenBank/DDBJ whole genome shotgun (WGS) entry which is preliminary data.</text>
</comment>
<keyword evidence="3 8" id="KW-1133">Transmembrane helix</keyword>
<dbReference type="GO" id="GO:0005743">
    <property type="term" value="C:mitochondrial inner membrane"/>
    <property type="evidence" value="ECO:0007669"/>
    <property type="project" value="TreeGrafter"/>
</dbReference>
<gene>
    <name evidence="10" type="ORF">CYCCA115_LOCUS6859</name>
</gene>
<comment type="similarity">
    <text evidence="5">Belongs to the OXA1/ALB3/YidC family.</text>
</comment>
<evidence type="ECO:0000256" key="4">
    <source>
        <dbReference type="ARBA" id="ARBA00023136"/>
    </source>
</evidence>
<evidence type="ECO:0000259" key="9">
    <source>
        <dbReference type="Pfam" id="PF02096"/>
    </source>
</evidence>
<feature type="transmembrane region" description="Helical" evidence="8">
    <location>
        <begin position="67"/>
        <end position="90"/>
    </location>
</feature>
<evidence type="ECO:0000256" key="3">
    <source>
        <dbReference type="ARBA" id="ARBA00022989"/>
    </source>
</evidence>
<dbReference type="AlphaFoldDB" id="A0AAD2FHY5"/>
<reference evidence="10" key="1">
    <citation type="submission" date="2023-08" db="EMBL/GenBank/DDBJ databases">
        <authorList>
            <person name="Audoor S."/>
            <person name="Bilcke G."/>
        </authorList>
    </citation>
    <scope>NUCLEOTIDE SEQUENCE</scope>
</reference>
<dbReference type="EMBL" id="CAKOGP040000890">
    <property type="protein sequence ID" value="CAJ1940076.1"/>
    <property type="molecule type" value="Genomic_DNA"/>
</dbReference>
<evidence type="ECO:0000256" key="2">
    <source>
        <dbReference type="ARBA" id="ARBA00022692"/>
    </source>
</evidence>
<dbReference type="GO" id="GO:0032977">
    <property type="term" value="F:membrane insertase activity"/>
    <property type="evidence" value="ECO:0007669"/>
    <property type="project" value="InterPro"/>
</dbReference>
<feature type="transmembrane region" description="Helical" evidence="8">
    <location>
        <begin position="152"/>
        <end position="169"/>
    </location>
</feature>
<evidence type="ECO:0000313" key="11">
    <source>
        <dbReference type="Proteomes" id="UP001295423"/>
    </source>
</evidence>
<dbReference type="InterPro" id="IPR028055">
    <property type="entry name" value="YidC/Oxa/ALB_C"/>
</dbReference>
<keyword evidence="2 5" id="KW-0812">Transmembrane</keyword>
<keyword evidence="11" id="KW-1185">Reference proteome</keyword>
<dbReference type="Pfam" id="PF02096">
    <property type="entry name" value="60KD_IMP"/>
    <property type="match status" value="1"/>
</dbReference>
<organism evidence="10 11">
    <name type="scientific">Cylindrotheca closterium</name>
    <dbReference type="NCBI Taxonomy" id="2856"/>
    <lineage>
        <taxon>Eukaryota</taxon>
        <taxon>Sar</taxon>
        <taxon>Stramenopiles</taxon>
        <taxon>Ochrophyta</taxon>
        <taxon>Bacillariophyta</taxon>
        <taxon>Bacillariophyceae</taxon>
        <taxon>Bacillariophycidae</taxon>
        <taxon>Bacillariales</taxon>
        <taxon>Bacillariaceae</taxon>
        <taxon>Cylindrotheca</taxon>
    </lineage>
</organism>
<evidence type="ECO:0000256" key="6">
    <source>
        <dbReference type="SAM" id="Coils"/>
    </source>
</evidence>
<keyword evidence="6" id="KW-0175">Coiled coil</keyword>
<evidence type="ECO:0000313" key="10">
    <source>
        <dbReference type="EMBL" id="CAJ1940076.1"/>
    </source>
</evidence>
<feature type="region of interest" description="Disordered" evidence="7">
    <location>
        <begin position="443"/>
        <end position="481"/>
    </location>
</feature>
<protein>
    <recommendedName>
        <fullName evidence="9">Membrane insertase YidC/Oxa/ALB C-terminal domain-containing protein</fullName>
    </recommendedName>
</protein>
<evidence type="ECO:0000256" key="1">
    <source>
        <dbReference type="ARBA" id="ARBA00004141"/>
    </source>
</evidence>
<accession>A0AAD2FHY5</accession>
<dbReference type="PANTHER" id="PTHR12428">
    <property type="entry name" value="OXA1"/>
    <property type="match status" value="1"/>
</dbReference>